<dbReference type="STRING" id="945553.A0A0D2NWG3"/>
<evidence type="ECO:0000313" key="3">
    <source>
        <dbReference type="Proteomes" id="UP000054270"/>
    </source>
</evidence>
<feature type="domain" description="Glycosyl transferase family 25" evidence="1">
    <location>
        <begin position="132"/>
        <end position="256"/>
    </location>
</feature>
<dbReference type="EMBL" id="KN817563">
    <property type="protein sequence ID" value="KJA20831.1"/>
    <property type="molecule type" value="Genomic_DNA"/>
</dbReference>
<dbReference type="OMA" id="CWSNESH"/>
<evidence type="ECO:0000259" key="1">
    <source>
        <dbReference type="Pfam" id="PF01755"/>
    </source>
</evidence>
<dbReference type="AlphaFoldDB" id="A0A0D2NWG3"/>
<sequence length="321" mass="35388">MHSSELLVISLPNRQDRRRDMEMLRMTLGLQWGYVDALSSDSPLVAIILGWVAAGRSVVPPALGDTNTANFSWPDDLEAIAASSEEISLWVDGNSPWDLVASGFPLSTPYPPIVCATKDYTIATGLLPEHMILTPARVACWHSHLAVIQKFANNLRPHGSGVALIFEDDVDMEKDIDQQTHALWRTLPADWDIVFLGHCWSDERRGVPLASPVVSATGFPPPSHSRFYASTSPKCTHAYALSKMGARRLLLHLRHPPFAYSRAIDQALAWLIESGRLKSFSAVPSLVVQRKISKSDVIPGNGTGSKWKETLSQGVMDFLQK</sequence>
<dbReference type="Pfam" id="PF01755">
    <property type="entry name" value="Glyco_transf_25"/>
    <property type="match status" value="1"/>
</dbReference>
<dbReference type="Proteomes" id="UP000054270">
    <property type="component" value="Unassembled WGS sequence"/>
</dbReference>
<protein>
    <recommendedName>
        <fullName evidence="1">Glycosyl transferase family 25 domain-containing protein</fullName>
    </recommendedName>
</protein>
<accession>A0A0D2NWG3</accession>
<proteinExistence type="predicted"/>
<dbReference type="InterPro" id="IPR002654">
    <property type="entry name" value="Glyco_trans_25"/>
</dbReference>
<gene>
    <name evidence="2" type="ORF">HYPSUDRAFT_166395</name>
</gene>
<dbReference type="OrthoDB" id="47375at2759"/>
<keyword evidence="3" id="KW-1185">Reference proteome</keyword>
<name>A0A0D2NWG3_HYPSF</name>
<reference evidence="3" key="1">
    <citation type="submission" date="2014-04" db="EMBL/GenBank/DDBJ databases">
        <title>Evolutionary Origins and Diversification of the Mycorrhizal Mutualists.</title>
        <authorList>
            <consortium name="DOE Joint Genome Institute"/>
            <consortium name="Mycorrhizal Genomics Consortium"/>
            <person name="Kohler A."/>
            <person name="Kuo A."/>
            <person name="Nagy L.G."/>
            <person name="Floudas D."/>
            <person name="Copeland A."/>
            <person name="Barry K.W."/>
            <person name="Cichocki N."/>
            <person name="Veneault-Fourrey C."/>
            <person name="LaButti K."/>
            <person name="Lindquist E.A."/>
            <person name="Lipzen A."/>
            <person name="Lundell T."/>
            <person name="Morin E."/>
            <person name="Murat C."/>
            <person name="Riley R."/>
            <person name="Ohm R."/>
            <person name="Sun H."/>
            <person name="Tunlid A."/>
            <person name="Henrissat B."/>
            <person name="Grigoriev I.V."/>
            <person name="Hibbett D.S."/>
            <person name="Martin F."/>
        </authorList>
    </citation>
    <scope>NUCLEOTIDE SEQUENCE [LARGE SCALE GENOMIC DNA]</scope>
    <source>
        <strain evidence="3">FD-334 SS-4</strain>
    </source>
</reference>
<organism evidence="2 3">
    <name type="scientific">Hypholoma sublateritium (strain FD-334 SS-4)</name>
    <dbReference type="NCBI Taxonomy" id="945553"/>
    <lineage>
        <taxon>Eukaryota</taxon>
        <taxon>Fungi</taxon>
        <taxon>Dikarya</taxon>
        <taxon>Basidiomycota</taxon>
        <taxon>Agaricomycotina</taxon>
        <taxon>Agaricomycetes</taxon>
        <taxon>Agaricomycetidae</taxon>
        <taxon>Agaricales</taxon>
        <taxon>Agaricineae</taxon>
        <taxon>Strophariaceae</taxon>
        <taxon>Hypholoma</taxon>
    </lineage>
</organism>
<evidence type="ECO:0000313" key="2">
    <source>
        <dbReference type="EMBL" id="KJA20831.1"/>
    </source>
</evidence>